<evidence type="ECO:0000313" key="1">
    <source>
        <dbReference type="EMBL" id="MDI2098986.1"/>
    </source>
</evidence>
<name>A0AAW6T7B0_9MICO</name>
<organism evidence="1 2">
    <name type="scientific">Ruicaihuangia caeni</name>
    <dbReference type="NCBI Taxonomy" id="3042517"/>
    <lineage>
        <taxon>Bacteria</taxon>
        <taxon>Bacillati</taxon>
        <taxon>Actinomycetota</taxon>
        <taxon>Actinomycetes</taxon>
        <taxon>Micrococcales</taxon>
        <taxon>Microbacteriaceae</taxon>
        <taxon>Ruicaihuangia</taxon>
    </lineage>
</organism>
<sequence>MTPPVNGRIERDSQGRAFVLEREYPLPAAELWRHCTQSELLEAWFGSFSARPAIGKTMALVMSEENSEVEHVTVLGCDPPRHFLGEFGRAGEMWRVGFDIAAVASDDRTDAGTTGRERSRLTLRHYLRGHDELSGIGPGWEYYLDRLLSVLTHGEPPAWDEYFDTLSEPYRELQHG</sequence>
<dbReference type="InterPro" id="IPR023393">
    <property type="entry name" value="START-like_dom_sf"/>
</dbReference>
<dbReference type="Gene3D" id="3.30.530.20">
    <property type="match status" value="1"/>
</dbReference>
<dbReference type="RefSeq" id="WP_281488773.1">
    <property type="nucleotide sequence ID" value="NZ_JASATX010000003.1"/>
</dbReference>
<accession>A0AAW6T7B0</accession>
<dbReference type="SUPFAM" id="SSF55961">
    <property type="entry name" value="Bet v1-like"/>
    <property type="match status" value="1"/>
</dbReference>
<protein>
    <recommendedName>
        <fullName evidence="3">SRPBCC family protein</fullName>
    </recommendedName>
</protein>
<dbReference type="AlphaFoldDB" id="A0AAW6T7B0"/>
<evidence type="ECO:0008006" key="3">
    <source>
        <dbReference type="Google" id="ProtNLM"/>
    </source>
</evidence>
<reference evidence="1 2" key="1">
    <citation type="submission" date="2023-04" db="EMBL/GenBank/DDBJ databases">
        <title>Klugiella caeni sp. nov. isolated from the sludge of biochemical tank.</title>
        <authorList>
            <person name="Geng K."/>
        </authorList>
    </citation>
    <scope>NUCLEOTIDE SEQUENCE [LARGE SCALE GENOMIC DNA]</scope>
    <source>
        <strain evidence="1 2">YN-L-19</strain>
    </source>
</reference>
<gene>
    <name evidence="1" type="ORF">QF206_08435</name>
</gene>
<comment type="caution">
    <text evidence="1">The sequence shown here is derived from an EMBL/GenBank/DDBJ whole genome shotgun (WGS) entry which is preliminary data.</text>
</comment>
<evidence type="ECO:0000313" key="2">
    <source>
        <dbReference type="Proteomes" id="UP001321506"/>
    </source>
</evidence>
<proteinExistence type="predicted"/>
<dbReference type="EMBL" id="JASATX010000003">
    <property type="protein sequence ID" value="MDI2098986.1"/>
    <property type="molecule type" value="Genomic_DNA"/>
</dbReference>
<keyword evidence="2" id="KW-1185">Reference proteome</keyword>
<dbReference type="Proteomes" id="UP001321506">
    <property type="component" value="Unassembled WGS sequence"/>
</dbReference>